<feature type="binding site" evidence="8">
    <location>
        <begin position="204"/>
        <end position="211"/>
    </location>
    <ligand>
        <name>substrate</name>
    </ligand>
</feature>
<comment type="subunit">
    <text evidence="8">Homodimer.</text>
</comment>
<feature type="binding site" evidence="8">
    <location>
        <position position="136"/>
    </location>
    <ligand>
        <name>substrate</name>
    </ligand>
</feature>
<feature type="binding site" evidence="8">
    <location>
        <position position="113"/>
    </location>
    <ligand>
        <name>Zn(2+)</name>
        <dbReference type="ChEBI" id="CHEBI:29105"/>
    </ligand>
</feature>
<name>A0A1H4FVM9_ALKAM</name>
<evidence type="ECO:0000313" key="10">
    <source>
        <dbReference type="EMBL" id="SEB00910.1"/>
    </source>
</evidence>
<dbReference type="GO" id="GO:0005829">
    <property type="term" value="C:cytosol"/>
    <property type="evidence" value="ECO:0007669"/>
    <property type="project" value="TreeGrafter"/>
</dbReference>
<evidence type="ECO:0000256" key="4">
    <source>
        <dbReference type="ARBA" id="ARBA00022842"/>
    </source>
</evidence>
<comment type="cofactor">
    <cofactor evidence="8">
        <name>Mg(2+)</name>
        <dbReference type="ChEBI" id="CHEBI:18420"/>
    </cofactor>
    <cofactor evidence="8">
        <name>Mn(2+)</name>
        <dbReference type="ChEBI" id="CHEBI:29035"/>
    </cofactor>
    <text evidence="8">Divalent metal cations. Mg(2+) or Mn(2+).</text>
</comment>
<feature type="domain" description="Nudix hydrolase" evidence="9">
    <location>
        <begin position="137"/>
        <end position="262"/>
    </location>
</feature>
<comment type="caution">
    <text evidence="8">Lacks conserved residue(s) required for the propagation of feature annotation.</text>
</comment>
<feature type="binding site" evidence="8">
    <location>
        <position position="190"/>
    </location>
    <ligand>
        <name>a divalent metal cation</name>
        <dbReference type="ChEBI" id="CHEBI:60240"/>
        <label>1</label>
    </ligand>
</feature>
<evidence type="ECO:0000256" key="1">
    <source>
        <dbReference type="ARBA" id="ARBA00009595"/>
    </source>
</evidence>
<dbReference type="EC" id="3.6.1.22" evidence="8"/>
<dbReference type="InterPro" id="IPR050241">
    <property type="entry name" value="NAD-cap_RNA_hydrolase_NudC"/>
</dbReference>
<dbReference type="Pfam" id="PF09297">
    <property type="entry name" value="Zn_ribbon_NUD"/>
    <property type="match status" value="1"/>
</dbReference>
<dbReference type="Pfam" id="PF00293">
    <property type="entry name" value="NUDIX"/>
    <property type="match status" value="1"/>
</dbReference>
<keyword evidence="11" id="KW-1185">Reference proteome</keyword>
<keyword evidence="6 8" id="KW-0464">Manganese</keyword>
<protein>
    <recommendedName>
        <fullName evidence="8">NAD-capped RNA hydrolase NudC</fullName>
        <shortName evidence="8">DeNADding enzyme NudC</shortName>
        <ecNumber evidence="8">3.6.1.-</ecNumber>
    </recommendedName>
    <alternativeName>
        <fullName evidence="8">NADH pyrophosphatase</fullName>
        <ecNumber evidence="8">3.6.1.22</ecNumber>
    </alternativeName>
</protein>
<dbReference type="InterPro" id="IPR049734">
    <property type="entry name" value="NudC-like_C"/>
</dbReference>
<keyword evidence="4 8" id="KW-0460">Magnesium</keyword>
<dbReference type="STRING" id="152573.SAMN04488051_11346"/>
<dbReference type="GO" id="GO:0008270">
    <property type="term" value="F:zinc ion binding"/>
    <property type="evidence" value="ECO:0007669"/>
    <property type="project" value="UniProtKB-UniRule"/>
</dbReference>
<sequence>MISHSLPLQADTQGYWLIVNQQRLYWPEAQHGLHFSRMAELVPLFGEPEQSGALGEFEGKPVYYWVVNDQRDDEENWQNPRQLLRYGDAVFELAARAVQVALFMQTHRFCGQCGSAMHLVSWELAALCHRCGHRCYPRIAPCVLVAVVKGEQLLLARSSRHKAGFFSILAGFVESAETLEQAAIREVKEEVGIDIDQLEYVGSQPWPFPHSLMTGFIARYVGGDIRCQPNEIEEAHWFEPDALPEVPPVQTLSGQMIEQVKQQIAGNKKAT</sequence>
<dbReference type="Gene3D" id="3.90.79.20">
    <property type="match status" value="1"/>
</dbReference>
<dbReference type="CDD" id="cd03429">
    <property type="entry name" value="NUDIX_NADH_pyrophosphatase_Nudt13"/>
    <property type="match status" value="1"/>
</dbReference>
<feature type="binding site" evidence="8">
    <location>
        <position position="186"/>
    </location>
    <ligand>
        <name>a divalent metal cation</name>
        <dbReference type="ChEBI" id="CHEBI:60240"/>
        <label>3</label>
    </ligand>
</feature>
<comment type="function">
    <text evidence="8">mRNA decapping enzyme that specifically removes the nicotinamide adenine dinucleotide (NAD) cap from a subset of mRNAs by hydrolyzing the diphosphate linkage to produce nicotinamide mononucleotide (NMN) and 5' monophosphate mRNA. The NAD-cap is present at the 5'-end of some mRNAs and stabilizes RNA against 5'-processing. Has preference for mRNAs with a 5'-end purine. Catalyzes the hydrolysis of a broad range of dinucleotide pyrophosphates.</text>
</comment>
<dbReference type="HAMAP" id="MF_00297">
    <property type="entry name" value="Nudix_NudC"/>
    <property type="match status" value="1"/>
</dbReference>
<dbReference type="GO" id="GO:0000287">
    <property type="term" value="F:magnesium ion binding"/>
    <property type="evidence" value="ECO:0007669"/>
    <property type="project" value="UniProtKB-UniRule"/>
</dbReference>
<feature type="binding site" evidence="8">
    <location>
        <position position="81"/>
    </location>
    <ligand>
        <name>substrate</name>
    </ligand>
</feature>
<dbReference type="GO" id="GO:0019677">
    <property type="term" value="P:NAD+ catabolic process"/>
    <property type="evidence" value="ECO:0007669"/>
    <property type="project" value="TreeGrafter"/>
</dbReference>
<feature type="binding site" evidence="8">
    <location>
        <position position="231"/>
    </location>
    <ligand>
        <name>a divalent metal cation</name>
        <dbReference type="ChEBI" id="CHEBI:60240"/>
        <label>3</label>
    </ligand>
</feature>
<dbReference type="EMBL" id="FNRM01000013">
    <property type="protein sequence ID" value="SEB00910.1"/>
    <property type="molecule type" value="Genomic_DNA"/>
</dbReference>
<dbReference type="InterPro" id="IPR022925">
    <property type="entry name" value="RNA_Hydrolase_NudC"/>
</dbReference>
<comment type="catalytic activity">
    <reaction evidence="8">
        <text>NADH + H2O = reduced beta-nicotinamide D-ribonucleotide + AMP + 2 H(+)</text>
        <dbReference type="Rhea" id="RHEA:48868"/>
        <dbReference type="ChEBI" id="CHEBI:15377"/>
        <dbReference type="ChEBI" id="CHEBI:15378"/>
        <dbReference type="ChEBI" id="CHEBI:57945"/>
        <dbReference type="ChEBI" id="CHEBI:90832"/>
        <dbReference type="ChEBI" id="CHEBI:456215"/>
        <dbReference type="EC" id="3.6.1.22"/>
    </reaction>
</comment>
<dbReference type="PROSITE" id="PS00893">
    <property type="entry name" value="NUDIX_BOX"/>
    <property type="match status" value="1"/>
</dbReference>
<keyword evidence="8" id="KW-0862">Zinc</keyword>
<dbReference type="InterPro" id="IPR015797">
    <property type="entry name" value="NUDIX_hydrolase-like_dom_sf"/>
</dbReference>
<evidence type="ECO:0000256" key="3">
    <source>
        <dbReference type="ARBA" id="ARBA00022801"/>
    </source>
</evidence>
<evidence type="ECO:0000256" key="7">
    <source>
        <dbReference type="ARBA" id="ARBA00023679"/>
    </source>
</evidence>
<evidence type="ECO:0000256" key="2">
    <source>
        <dbReference type="ARBA" id="ARBA00022723"/>
    </source>
</evidence>
<dbReference type="PANTHER" id="PTHR42904:SF6">
    <property type="entry name" value="NAD-CAPPED RNA HYDROLASE NUDT12"/>
    <property type="match status" value="1"/>
</dbReference>
<dbReference type="Gene3D" id="3.90.79.10">
    <property type="entry name" value="Nucleoside Triphosphate Pyrophosphohydrolase"/>
    <property type="match status" value="1"/>
</dbReference>
<dbReference type="EC" id="3.6.1.-" evidence="8"/>
<dbReference type="AlphaFoldDB" id="A0A1H4FVM9"/>
<feature type="binding site" evidence="8">
    <location>
        <position position="186"/>
    </location>
    <ligand>
        <name>a divalent metal cation</name>
        <dbReference type="ChEBI" id="CHEBI:60240"/>
        <label>2</label>
    </ligand>
</feature>
<evidence type="ECO:0000313" key="11">
    <source>
        <dbReference type="Proteomes" id="UP000198773"/>
    </source>
</evidence>
<keyword evidence="5 8" id="KW-0520">NAD</keyword>
<evidence type="ECO:0000259" key="9">
    <source>
        <dbReference type="PROSITE" id="PS51462"/>
    </source>
</evidence>
<feature type="binding site" evidence="8">
    <location>
        <position position="128"/>
    </location>
    <ligand>
        <name>Zn(2+)</name>
        <dbReference type="ChEBI" id="CHEBI:29105"/>
    </ligand>
</feature>
<feature type="binding site" evidence="8">
    <location>
        <position position="170"/>
    </location>
    <ligand>
        <name>a divalent metal cation</name>
        <dbReference type="ChEBI" id="CHEBI:60240"/>
        <label>1</label>
    </ligand>
</feature>
<feature type="binding site" evidence="8">
    <location>
        <position position="190"/>
    </location>
    <ligand>
        <name>a divalent metal cation</name>
        <dbReference type="ChEBI" id="CHEBI:60240"/>
        <label>3</label>
    </ligand>
</feature>
<gene>
    <name evidence="8" type="primary">nudC</name>
    <name evidence="10" type="ORF">SAMN04488051_11346</name>
</gene>
<dbReference type="GO" id="GO:0110153">
    <property type="term" value="F:RNA NAD-cap (NMN-forming) hydrolase activity"/>
    <property type="evidence" value="ECO:0007669"/>
    <property type="project" value="RHEA"/>
</dbReference>
<evidence type="ECO:0000256" key="6">
    <source>
        <dbReference type="ARBA" id="ARBA00023211"/>
    </source>
</evidence>
<comment type="similarity">
    <text evidence="1 8">Belongs to the Nudix hydrolase family. NudC subfamily.</text>
</comment>
<dbReference type="InterPro" id="IPR015376">
    <property type="entry name" value="Znr_NADH_PPase"/>
</dbReference>
<feature type="binding site" evidence="8">
    <location>
        <position position="123"/>
    </location>
    <ligand>
        <name>substrate</name>
    </ligand>
</feature>
<dbReference type="GO" id="GO:0035529">
    <property type="term" value="F:NADH pyrophosphatase activity"/>
    <property type="evidence" value="ECO:0007669"/>
    <property type="project" value="TreeGrafter"/>
</dbReference>
<dbReference type="OrthoDB" id="9791656at2"/>
<dbReference type="PROSITE" id="PS51462">
    <property type="entry name" value="NUDIX"/>
    <property type="match status" value="1"/>
</dbReference>
<evidence type="ECO:0000256" key="8">
    <source>
        <dbReference type="HAMAP-Rule" id="MF_00297"/>
    </source>
</evidence>
<dbReference type="GO" id="GO:0000210">
    <property type="term" value="F:NAD+ diphosphatase activity"/>
    <property type="evidence" value="ECO:0007669"/>
    <property type="project" value="UniProtKB-UniRule"/>
</dbReference>
<reference evidence="10 11" key="1">
    <citation type="submission" date="2016-10" db="EMBL/GenBank/DDBJ databases">
        <authorList>
            <person name="de Groot N.N."/>
        </authorList>
    </citation>
    <scope>NUCLEOTIDE SEQUENCE [LARGE SCALE GENOMIC DNA]</scope>
    <source>
        <strain evidence="10 11">CGMCC 1.3430</strain>
    </source>
</reference>
<dbReference type="RefSeq" id="WP_091345207.1">
    <property type="nucleotide sequence ID" value="NZ_FNRM01000013.1"/>
</dbReference>
<evidence type="ECO:0000256" key="5">
    <source>
        <dbReference type="ARBA" id="ARBA00023027"/>
    </source>
</evidence>
<dbReference type="NCBIfam" id="NF001299">
    <property type="entry name" value="PRK00241.1"/>
    <property type="match status" value="1"/>
</dbReference>
<keyword evidence="3 8" id="KW-0378">Hydrolase</keyword>
<dbReference type="InterPro" id="IPR020084">
    <property type="entry name" value="NUDIX_hydrolase_CS"/>
</dbReference>
<feature type="binding site" evidence="8">
    <location>
        <position position="131"/>
    </location>
    <ligand>
        <name>Zn(2+)</name>
        <dbReference type="ChEBI" id="CHEBI:29105"/>
    </ligand>
</feature>
<keyword evidence="2 8" id="KW-0479">Metal-binding</keyword>
<organism evidence="10 11">
    <name type="scientific">Alkalimonas amylolytica</name>
    <dbReference type="NCBI Taxonomy" id="152573"/>
    <lineage>
        <taxon>Bacteria</taxon>
        <taxon>Pseudomonadati</taxon>
        <taxon>Pseudomonadota</taxon>
        <taxon>Gammaproteobacteria</taxon>
        <taxon>Alkalimonas</taxon>
    </lineage>
</organism>
<dbReference type="SUPFAM" id="SSF55811">
    <property type="entry name" value="Nudix"/>
    <property type="match status" value="1"/>
</dbReference>
<accession>A0A1H4FVM9</accession>
<comment type="catalytic activity">
    <reaction evidence="8">
        <text>NAD(+) + H2O = beta-nicotinamide D-ribonucleotide + AMP + 2 H(+)</text>
        <dbReference type="Rhea" id="RHEA:11800"/>
        <dbReference type="ChEBI" id="CHEBI:14649"/>
        <dbReference type="ChEBI" id="CHEBI:15377"/>
        <dbReference type="ChEBI" id="CHEBI:15378"/>
        <dbReference type="ChEBI" id="CHEBI:57540"/>
        <dbReference type="ChEBI" id="CHEBI:456215"/>
        <dbReference type="EC" id="3.6.1.22"/>
    </reaction>
</comment>
<dbReference type="GO" id="GO:0006742">
    <property type="term" value="P:NADP+ catabolic process"/>
    <property type="evidence" value="ECO:0007669"/>
    <property type="project" value="TreeGrafter"/>
</dbReference>
<feature type="binding site" evidence="8">
    <location>
        <position position="231"/>
    </location>
    <ligand>
        <name>a divalent metal cation</name>
        <dbReference type="ChEBI" id="CHEBI:60240"/>
        <label>1</label>
    </ligand>
</feature>
<dbReference type="InterPro" id="IPR000086">
    <property type="entry name" value="NUDIX_hydrolase_dom"/>
</dbReference>
<comment type="cofactor">
    <cofactor evidence="8">
        <name>Zn(2+)</name>
        <dbReference type="ChEBI" id="CHEBI:29105"/>
    </cofactor>
    <text evidence="8">Binds 1 zinc ion per subunit.</text>
</comment>
<proteinExistence type="inferred from homology"/>
<feature type="short sequence motif" description="Nudix box" evidence="8">
    <location>
        <begin position="171"/>
        <end position="192"/>
    </location>
</feature>
<comment type="catalytic activity">
    <reaction evidence="7">
        <text>a 5'-end NAD(+)-phospho-ribonucleoside in mRNA + H2O = a 5'-end phospho-adenosine-phospho-ribonucleoside in mRNA + beta-nicotinamide D-ribonucleotide + 2 H(+)</text>
        <dbReference type="Rhea" id="RHEA:60876"/>
        <dbReference type="Rhea" id="RHEA-COMP:15698"/>
        <dbReference type="Rhea" id="RHEA-COMP:15719"/>
        <dbReference type="ChEBI" id="CHEBI:14649"/>
        <dbReference type="ChEBI" id="CHEBI:15377"/>
        <dbReference type="ChEBI" id="CHEBI:15378"/>
        <dbReference type="ChEBI" id="CHEBI:144029"/>
        <dbReference type="ChEBI" id="CHEBI:144051"/>
    </reaction>
    <physiologicalReaction direction="left-to-right" evidence="7">
        <dbReference type="Rhea" id="RHEA:60877"/>
    </physiologicalReaction>
</comment>
<dbReference type="Proteomes" id="UP000198773">
    <property type="component" value="Unassembled WGS sequence"/>
</dbReference>
<dbReference type="PANTHER" id="PTHR42904">
    <property type="entry name" value="NUDIX HYDROLASE, NUDC SUBFAMILY"/>
    <property type="match status" value="1"/>
</dbReference>
<feature type="binding site" evidence="8">
    <location>
        <position position="110"/>
    </location>
    <ligand>
        <name>Zn(2+)</name>
        <dbReference type="ChEBI" id="CHEBI:29105"/>
    </ligand>
</feature>
<dbReference type="GO" id="GO:0030145">
    <property type="term" value="F:manganese ion binding"/>
    <property type="evidence" value="ECO:0007669"/>
    <property type="project" value="UniProtKB-UniRule"/>
</dbReference>